<comment type="caution">
    <text evidence="1">The sequence shown here is derived from an EMBL/GenBank/DDBJ whole genome shotgun (WGS) entry which is preliminary data.</text>
</comment>
<reference evidence="1 2" key="1">
    <citation type="submission" date="2017-11" db="EMBL/GenBank/DDBJ databases">
        <title>Draft Genome Sequence of Sporolactobacillus inulinus NBRC 111894 Isolated from Koso, a Japanese Sugar-Vegetable Fermented Beverage.</title>
        <authorList>
            <person name="Chiou T.Y."/>
            <person name="Oshima K."/>
            <person name="Suda W."/>
            <person name="Hattori M."/>
            <person name="Takahashi T."/>
        </authorList>
    </citation>
    <scope>NUCLEOTIDE SEQUENCE [LARGE SCALE GENOMIC DNA]</scope>
    <source>
        <strain evidence="1 2">NBRC111894</strain>
    </source>
</reference>
<protein>
    <submittedName>
        <fullName evidence="1">Uncharacterized protein</fullName>
    </submittedName>
</protein>
<name>A0A4Y1ZI50_9BACL</name>
<proteinExistence type="predicted"/>
<evidence type="ECO:0000313" key="2">
    <source>
        <dbReference type="Proteomes" id="UP000319716"/>
    </source>
</evidence>
<dbReference type="AlphaFoldDB" id="A0A4Y1ZI50"/>
<dbReference type="EMBL" id="BEXB01000056">
    <property type="protein sequence ID" value="GAY78653.1"/>
    <property type="molecule type" value="Genomic_DNA"/>
</dbReference>
<evidence type="ECO:0000313" key="1">
    <source>
        <dbReference type="EMBL" id="GAY78653.1"/>
    </source>
</evidence>
<accession>A0A4Y1ZI50</accession>
<gene>
    <name evidence="1" type="ORF">NBRC111894_4207</name>
</gene>
<dbReference type="Proteomes" id="UP000319716">
    <property type="component" value="Unassembled WGS sequence"/>
</dbReference>
<sequence length="57" mass="6492">MRSAVQGTLDRAILLSECMKNCKRLNKEWSSRFRGVSSLKRLLFLCALHQACVSFST</sequence>
<organism evidence="1 2">
    <name type="scientific">Sporolactobacillus inulinus</name>
    <dbReference type="NCBI Taxonomy" id="2078"/>
    <lineage>
        <taxon>Bacteria</taxon>
        <taxon>Bacillati</taxon>
        <taxon>Bacillota</taxon>
        <taxon>Bacilli</taxon>
        <taxon>Bacillales</taxon>
        <taxon>Sporolactobacillaceae</taxon>
        <taxon>Sporolactobacillus</taxon>
    </lineage>
</organism>